<dbReference type="Gene3D" id="3.20.20.330">
    <property type="entry name" value="Homocysteine-binding-like domain"/>
    <property type="match status" value="1"/>
</dbReference>
<evidence type="ECO:0000259" key="5">
    <source>
        <dbReference type="PROSITE" id="PS50970"/>
    </source>
</evidence>
<evidence type="ECO:0000313" key="7">
    <source>
        <dbReference type="Proteomes" id="UP000186997"/>
    </source>
</evidence>
<keyword evidence="3 4" id="KW-0479">Metal-binding</keyword>
<sequence>MTDIILLDGGMGQELVHRAGDRPTPLWSTQVMIDHPGLVAQVHADYRAAGATVHTTNTYAVLRDRLEGTGMEGHFANLQKAALEEAKGVGVLAGSIGPLRASYRPDLMPPHDVAVATYAEVANMLAPHVDSLICETVASVAHARAILEATVATGKPVWLALTVDENDGTKLRSGEPVADVFAVAGDASAILANCSSPEAISTTMGILATSGKPFGGYANGFTKISEGFLGDKPTVDALTARKDLGPEEYAGFVMGWIDQGATIVGGCCEVGPAHIAKLAEKIKAAGHQITTP</sequence>
<dbReference type="InterPro" id="IPR036589">
    <property type="entry name" value="HCY_dom_sf"/>
</dbReference>
<evidence type="ECO:0000256" key="1">
    <source>
        <dbReference type="ARBA" id="ARBA00022603"/>
    </source>
</evidence>
<accession>A0A1R3XH56</accession>
<feature type="binding site" evidence="3 4">
    <location>
        <position position="268"/>
    </location>
    <ligand>
        <name>Zn(2+)</name>
        <dbReference type="ChEBI" id="CHEBI:29105"/>
    </ligand>
</feature>
<comment type="cofactor">
    <cofactor evidence="3">
        <name>Zn(2+)</name>
        <dbReference type="ChEBI" id="CHEBI:29105"/>
    </cofactor>
    <text evidence="3">Binds 1 zinc ion per subunit.</text>
</comment>
<keyword evidence="1 4" id="KW-0489">Methyltransferase</keyword>
<protein>
    <submittedName>
        <fullName evidence="6">Homocysteine S-methyltransferase</fullName>
    </submittedName>
</protein>
<gene>
    <name evidence="6" type="ORF">SAMN05421665_3177</name>
</gene>
<keyword evidence="2 4" id="KW-0808">Transferase</keyword>
<dbReference type="GO" id="GO:0008270">
    <property type="term" value="F:zinc ion binding"/>
    <property type="evidence" value="ECO:0007669"/>
    <property type="project" value="InterPro"/>
</dbReference>
<evidence type="ECO:0000256" key="4">
    <source>
        <dbReference type="PROSITE-ProRule" id="PRU00333"/>
    </source>
</evidence>
<dbReference type="GO" id="GO:0032259">
    <property type="term" value="P:methylation"/>
    <property type="evidence" value="ECO:0007669"/>
    <property type="project" value="UniProtKB-KW"/>
</dbReference>
<dbReference type="SUPFAM" id="SSF82282">
    <property type="entry name" value="Homocysteine S-methyltransferase"/>
    <property type="match status" value="1"/>
</dbReference>
<dbReference type="STRING" id="287098.SAMN05421665_3177"/>
<name>A0A1R3XH56_9RHOB</name>
<dbReference type="AlphaFoldDB" id="A0A1R3XH56"/>
<keyword evidence="3 4" id="KW-0862">Zinc</keyword>
<evidence type="ECO:0000256" key="3">
    <source>
        <dbReference type="PIRSR" id="PIRSR037505-2"/>
    </source>
</evidence>
<feature type="domain" description="Hcy-binding" evidence="5">
    <location>
        <begin position="1"/>
        <end position="282"/>
    </location>
</feature>
<proteinExistence type="predicted"/>
<reference evidence="7" key="1">
    <citation type="submission" date="2017-01" db="EMBL/GenBank/DDBJ databases">
        <authorList>
            <person name="Varghese N."/>
            <person name="Submissions S."/>
        </authorList>
    </citation>
    <scope>NUCLEOTIDE SEQUENCE [LARGE SCALE GENOMIC DNA]</scope>
    <source>
        <strain evidence="7">DSM 29591</strain>
    </source>
</reference>
<dbReference type="PROSITE" id="PS50970">
    <property type="entry name" value="HCY"/>
    <property type="match status" value="1"/>
</dbReference>
<dbReference type="PANTHER" id="PTHR11103">
    <property type="entry name" value="SLR1189 PROTEIN"/>
    <property type="match status" value="1"/>
</dbReference>
<dbReference type="GO" id="GO:0008168">
    <property type="term" value="F:methyltransferase activity"/>
    <property type="evidence" value="ECO:0007669"/>
    <property type="project" value="UniProtKB-UniRule"/>
</dbReference>
<evidence type="ECO:0000313" key="6">
    <source>
        <dbReference type="EMBL" id="SIT90655.1"/>
    </source>
</evidence>
<feature type="binding site" evidence="3 4">
    <location>
        <position position="194"/>
    </location>
    <ligand>
        <name>Zn(2+)</name>
        <dbReference type="ChEBI" id="CHEBI:29105"/>
    </ligand>
</feature>
<dbReference type="InterPro" id="IPR017226">
    <property type="entry name" value="BHMT-like"/>
</dbReference>
<dbReference type="InterPro" id="IPR003726">
    <property type="entry name" value="HCY_dom"/>
</dbReference>
<organism evidence="6 7">
    <name type="scientific">Yoonia rosea</name>
    <dbReference type="NCBI Taxonomy" id="287098"/>
    <lineage>
        <taxon>Bacteria</taxon>
        <taxon>Pseudomonadati</taxon>
        <taxon>Pseudomonadota</taxon>
        <taxon>Alphaproteobacteria</taxon>
        <taxon>Rhodobacterales</taxon>
        <taxon>Paracoccaceae</taxon>
        <taxon>Yoonia</taxon>
    </lineage>
</organism>
<evidence type="ECO:0000256" key="2">
    <source>
        <dbReference type="ARBA" id="ARBA00022679"/>
    </source>
</evidence>
<dbReference type="PIRSF" id="PIRSF037505">
    <property type="entry name" value="Betaine_HMT"/>
    <property type="match status" value="1"/>
</dbReference>
<dbReference type="Pfam" id="PF02574">
    <property type="entry name" value="S-methyl_trans"/>
    <property type="match status" value="1"/>
</dbReference>
<dbReference type="EMBL" id="FTPR01000003">
    <property type="protein sequence ID" value="SIT90655.1"/>
    <property type="molecule type" value="Genomic_DNA"/>
</dbReference>
<dbReference type="PANTHER" id="PTHR11103:SF18">
    <property type="entry name" value="SLR1189 PROTEIN"/>
    <property type="match status" value="1"/>
</dbReference>
<dbReference type="Proteomes" id="UP000186997">
    <property type="component" value="Unassembled WGS sequence"/>
</dbReference>
<keyword evidence="7" id="KW-1185">Reference proteome</keyword>
<feature type="binding site" evidence="3 4">
    <location>
        <position position="267"/>
    </location>
    <ligand>
        <name>Zn(2+)</name>
        <dbReference type="ChEBI" id="CHEBI:29105"/>
    </ligand>
</feature>
<dbReference type="GO" id="GO:0009086">
    <property type="term" value="P:methionine biosynthetic process"/>
    <property type="evidence" value="ECO:0007669"/>
    <property type="project" value="InterPro"/>
</dbReference>
<dbReference type="RefSeq" id="WP_076660849.1">
    <property type="nucleotide sequence ID" value="NZ_FTPR01000003.1"/>
</dbReference>
<dbReference type="OrthoDB" id="9803687at2"/>